<evidence type="ECO:0000313" key="1">
    <source>
        <dbReference type="EMBL" id="ELS33904.1"/>
    </source>
</evidence>
<keyword evidence="2" id="KW-1185">Reference proteome</keyword>
<dbReference type="PATRIC" id="fig|927668.3.peg.1100"/>
<dbReference type="AlphaFoldDB" id="L8N484"/>
<organism evidence="1 2">
    <name type="scientific">Pseudanabaena biceps PCC 7429</name>
    <dbReference type="NCBI Taxonomy" id="927668"/>
    <lineage>
        <taxon>Bacteria</taxon>
        <taxon>Bacillati</taxon>
        <taxon>Cyanobacteriota</taxon>
        <taxon>Cyanophyceae</taxon>
        <taxon>Pseudanabaenales</taxon>
        <taxon>Pseudanabaenaceae</taxon>
        <taxon>Pseudanabaena</taxon>
    </lineage>
</organism>
<name>L8N484_9CYAN</name>
<reference evidence="1 2" key="1">
    <citation type="journal article" date="2013" name="Proc. Natl. Acad. Sci. U.S.A.">
        <title>Improving the coverage of the cyanobacterial phylum using diversity-driven genome sequencing.</title>
        <authorList>
            <person name="Shih P.M."/>
            <person name="Wu D."/>
            <person name="Latifi A."/>
            <person name="Axen S.D."/>
            <person name="Fewer D.P."/>
            <person name="Talla E."/>
            <person name="Calteau A."/>
            <person name="Cai F."/>
            <person name="Tandeau de Marsac N."/>
            <person name="Rippka R."/>
            <person name="Herdman M."/>
            <person name="Sivonen K."/>
            <person name="Coursin T."/>
            <person name="Laurent T."/>
            <person name="Goodwin L."/>
            <person name="Nolan M."/>
            <person name="Davenport K.W."/>
            <person name="Han C.S."/>
            <person name="Rubin E.M."/>
            <person name="Eisen J.A."/>
            <person name="Woyke T."/>
            <person name="Gugger M."/>
            <person name="Kerfeld C.A."/>
        </authorList>
    </citation>
    <scope>NUCLEOTIDE SEQUENCE [LARGE SCALE GENOMIC DNA]</scope>
    <source>
        <strain evidence="1 2">PCC 7429</strain>
    </source>
</reference>
<protein>
    <recommendedName>
        <fullName evidence="3">DUF3095 domain-containing protein</fullName>
    </recommendedName>
</protein>
<sequence length="411" mass="46322">MIAFRFAFRSTDMNTQEFSPVNTTSENFYADLPVLQNFADITYSANFSDIPNDWAVIITDVTESTKAIAEGKYKDVNLLGACSIIVILNIVGDLEIPFVFGGDGASILIPNKFINEAEQSLLAVQKLASDEFKLSLRVGIVPLTAITSNYDIKIAKLRISENYNQAILRGGGISYATRLVKDAATTDLYSPKAINAYAIADFSGLECRWQDIPTRHDEILSLIVMATAPSQSQIDLLYREIINQIDRIYGQGAECHPAISTNLALGFEDKNLLSETRVFTATQSWLAKWFYLWKIRLINLLGTILMNSRIRVRGFNWGDYKKIVSESTDFKKFDDVLRMVISGRIKQRQTLMNYLDKKFREGRLVYGFHVSDRALMTCLVFERDGRQVHFIDGADGGYALAAKKMKELMKS</sequence>
<evidence type="ECO:0000313" key="2">
    <source>
        <dbReference type="Proteomes" id="UP000011201"/>
    </source>
</evidence>
<accession>L8N484</accession>
<dbReference type="InterPro" id="IPR021445">
    <property type="entry name" value="DUF3095"/>
</dbReference>
<dbReference type="Proteomes" id="UP000011201">
    <property type="component" value="Unassembled WGS sequence"/>
</dbReference>
<dbReference type="EMBL" id="ALWB01000025">
    <property type="protein sequence ID" value="ELS33904.1"/>
    <property type="molecule type" value="Genomic_DNA"/>
</dbReference>
<gene>
    <name evidence="1" type="ORF">Pse7429DRAFT_0980</name>
</gene>
<evidence type="ECO:0008006" key="3">
    <source>
        <dbReference type="Google" id="ProtNLM"/>
    </source>
</evidence>
<proteinExistence type="predicted"/>
<dbReference type="Pfam" id="PF11294">
    <property type="entry name" value="DUF3095"/>
    <property type="match status" value="1"/>
</dbReference>
<comment type="caution">
    <text evidence="1">The sequence shown here is derived from an EMBL/GenBank/DDBJ whole genome shotgun (WGS) entry which is preliminary data.</text>
</comment>